<evidence type="ECO:0000313" key="2">
    <source>
        <dbReference type="Proteomes" id="UP000284908"/>
    </source>
</evidence>
<organism evidence="1 2">
    <name type="scientific">Rahnella woolbedingensis</name>
    <dbReference type="NCBI Taxonomy" id="1510574"/>
    <lineage>
        <taxon>Bacteria</taxon>
        <taxon>Pseudomonadati</taxon>
        <taxon>Pseudomonadota</taxon>
        <taxon>Gammaproteobacteria</taxon>
        <taxon>Enterobacterales</taxon>
        <taxon>Yersiniaceae</taxon>
        <taxon>Rahnella</taxon>
    </lineage>
</organism>
<evidence type="ECO:0000313" key="1">
    <source>
        <dbReference type="EMBL" id="RJT39799.1"/>
    </source>
</evidence>
<dbReference type="AlphaFoldDB" id="A0A419N4G6"/>
<dbReference type="Proteomes" id="UP000284908">
    <property type="component" value="Unassembled WGS sequence"/>
</dbReference>
<dbReference type="OrthoDB" id="6623352at2"/>
<sequence>MVTTVHANSINLKIRSLFNIKNSFCSIKTNEVLGMDNRKPAFSGRGGGISSTNSLLFLENGSNTISLEIGALNWFSKDNLTEKERSVFSKDAGCKLDLVNFDGETKKIITSIDVTINKNGVPVGKNDKGELITGKEILAENIQEGHIDSNFFNKFYFPKKMKLYEFSQQVNIHGVQEWGWVNSTPYNNKTEQLNKLRAAYTLMAEIINSKDRKKLKEYDHVALKAWSYTTGESEDEILLSQYPEEKLEQGKARIEPINWDDYEVRVMNKGRIVQLFNKSKPTFSPLTYYYIDEEREKFLGYFAPMFSQINGEFVPVI</sequence>
<accession>A0A419N4G6</accession>
<comment type="caution">
    <text evidence="1">The sequence shown here is derived from an EMBL/GenBank/DDBJ whole genome shotgun (WGS) entry which is preliminary data.</text>
</comment>
<proteinExistence type="predicted"/>
<protein>
    <submittedName>
        <fullName evidence="1">Uncharacterized protein</fullName>
    </submittedName>
</protein>
<gene>
    <name evidence="1" type="ORF">D6C13_19700</name>
</gene>
<name>A0A419N4G6_9GAMM</name>
<reference evidence="1 2" key="1">
    <citation type="submission" date="2018-09" db="EMBL/GenBank/DDBJ databases">
        <authorList>
            <person name="Le Fleche-Mateos A."/>
        </authorList>
    </citation>
    <scope>NUCLEOTIDE SEQUENCE [LARGE SCALE GENOMIC DNA]</scope>
    <source>
        <strain evidence="1 2">DSM 27399</strain>
    </source>
</reference>
<dbReference type="EMBL" id="RAHH01000027">
    <property type="protein sequence ID" value="RJT39799.1"/>
    <property type="molecule type" value="Genomic_DNA"/>
</dbReference>
<keyword evidence="2" id="KW-1185">Reference proteome</keyword>